<dbReference type="InterPro" id="IPR011047">
    <property type="entry name" value="Quinoprotein_ADH-like_sf"/>
</dbReference>
<organism evidence="1">
    <name type="scientific">Telmatobacter sp. DSM 110680</name>
    <dbReference type="NCBI Taxonomy" id="3036704"/>
    <lineage>
        <taxon>Bacteria</taxon>
        <taxon>Pseudomonadati</taxon>
        <taxon>Acidobacteriota</taxon>
        <taxon>Terriglobia</taxon>
        <taxon>Terriglobales</taxon>
        <taxon>Acidobacteriaceae</taxon>
        <taxon>Telmatobacter</taxon>
    </lineage>
</organism>
<proteinExistence type="predicted"/>
<evidence type="ECO:0000313" key="1">
    <source>
        <dbReference type="EMBL" id="XBH15761.1"/>
    </source>
</evidence>
<dbReference type="AlphaFoldDB" id="A0AAU7DEF3"/>
<gene>
    <name evidence="1" type="ORF">P8935_14395</name>
</gene>
<protein>
    <recommendedName>
        <fullName evidence="2">WD40 repeat domain-containing protein</fullName>
    </recommendedName>
</protein>
<dbReference type="SUPFAM" id="SSF50998">
    <property type="entry name" value="Quinoprotein alcohol dehydrogenase-like"/>
    <property type="match status" value="1"/>
</dbReference>
<reference evidence="1" key="1">
    <citation type="submission" date="2023-03" db="EMBL/GenBank/DDBJ databases">
        <title>Edaphobacter sp.</title>
        <authorList>
            <person name="Huber K.J."/>
            <person name="Papendorf J."/>
            <person name="Pilke C."/>
            <person name="Bunk B."/>
            <person name="Sproeer C."/>
            <person name="Pester M."/>
        </authorList>
    </citation>
    <scope>NUCLEOTIDE SEQUENCE</scope>
    <source>
        <strain evidence="1">DSM 110680</strain>
    </source>
</reference>
<dbReference type="EMBL" id="CP121196">
    <property type="protein sequence ID" value="XBH15761.1"/>
    <property type="molecule type" value="Genomic_DNA"/>
</dbReference>
<accession>A0AAU7DEF3</accession>
<dbReference type="RefSeq" id="WP_348260992.1">
    <property type="nucleotide sequence ID" value="NZ_CP121196.1"/>
</dbReference>
<evidence type="ECO:0008006" key="2">
    <source>
        <dbReference type="Google" id="ProtNLM"/>
    </source>
</evidence>
<name>A0AAU7DEF3_9BACT</name>
<sequence length="394" mass="43966">MRWETRPIFRISFSVMSLFFGFCAPLPQATLEAQQPRLTVSLTRYGWAPQKSDSDRIFFRDFSVNKLVALDLGTKLVFVSEDVLVVYSTVQKGSDWRTASRQLEAYFIRASDGTLLTKKTWPSTIRKDLSDADSESRIIALENGRFLVDADGRLLLYGSNLSLIRELKLEPFGPTELWGVQSVASGREIFLRHESAVFSDTNLRAVNYEWRDATTFRLITSVIGDVDQGMGVRGAEDGAFIAWSSPSYSIFRPNQPPDKICSNPICNRVTINAVVSSNYLVVSSFLDGIGVVDRQKGLLWFDTPSVEGSHKLAFGSVVAASTGNRFAIWISASKKCTFDSVLIRSSALFLFDINNPRHIFEIPEHPGGGEFALSPRGKQLATFDDQGLHFYDVL</sequence>